<dbReference type="InterPro" id="IPR027383">
    <property type="entry name" value="Znf_put"/>
</dbReference>
<evidence type="ECO:0000256" key="3">
    <source>
        <dbReference type="ARBA" id="ARBA00022475"/>
    </source>
</evidence>
<evidence type="ECO:0000256" key="4">
    <source>
        <dbReference type="ARBA" id="ARBA00022692"/>
    </source>
</evidence>
<evidence type="ECO:0000256" key="1">
    <source>
        <dbReference type="ARBA" id="ARBA00004167"/>
    </source>
</evidence>
<dbReference type="InterPro" id="IPR041916">
    <property type="entry name" value="Anti_sigma_zinc_sf"/>
</dbReference>
<dbReference type="InterPro" id="IPR051474">
    <property type="entry name" value="Anti-sigma-K/W_factor"/>
</dbReference>
<sequence length="231" mass="25205">MSEHTGTRDLLGPFVMGDLSAGEGRKVEEHLEGCASCRREAESLRLAHKRLIEFAAVAEMPPPHLKDRAVTEMAPRASRWRASRWRVPTWAAAAAVCVLAVLGLALTNGLSDLFASETTVTTLQSTRLAPGAGGELRVETSATNARAELEAWDLPRLEEDEYYELWFGKGEGRVSAGTFTVDEGGRATCRMSVPQETVGGYQRVGITREKFPVEPRMDSAKAVLVGEFKDV</sequence>
<accession>A0A6J4PUJ1</accession>
<evidence type="ECO:0000259" key="10">
    <source>
        <dbReference type="Pfam" id="PF10099"/>
    </source>
</evidence>
<feature type="domain" description="Putative zinc-finger" evidence="11">
    <location>
        <begin position="8"/>
        <end position="38"/>
    </location>
</feature>
<feature type="transmembrane region" description="Helical" evidence="9">
    <location>
        <begin position="87"/>
        <end position="106"/>
    </location>
</feature>
<dbReference type="InterPro" id="IPR018764">
    <property type="entry name" value="RskA_C"/>
</dbReference>
<keyword evidence="6 9" id="KW-0472">Membrane</keyword>
<keyword evidence="3" id="KW-1003">Cell membrane</keyword>
<dbReference type="Gene3D" id="1.10.10.1320">
    <property type="entry name" value="Anti-sigma factor, zinc-finger domain"/>
    <property type="match status" value="1"/>
</dbReference>
<evidence type="ECO:0000256" key="5">
    <source>
        <dbReference type="ARBA" id="ARBA00022989"/>
    </source>
</evidence>
<name>A0A6J4PUJ1_9ACTN</name>
<gene>
    <name evidence="12" type="ORF">AVDCRST_MAG55-1912</name>
</gene>
<evidence type="ECO:0000313" key="12">
    <source>
        <dbReference type="EMBL" id="CAA9419939.1"/>
    </source>
</evidence>
<dbReference type="GO" id="GO:0016989">
    <property type="term" value="F:sigma factor antagonist activity"/>
    <property type="evidence" value="ECO:0007669"/>
    <property type="project" value="TreeGrafter"/>
</dbReference>
<evidence type="ECO:0000256" key="9">
    <source>
        <dbReference type="SAM" id="Phobius"/>
    </source>
</evidence>
<evidence type="ECO:0000256" key="7">
    <source>
        <dbReference type="ARBA" id="ARBA00029829"/>
    </source>
</evidence>
<protein>
    <recommendedName>
        <fullName evidence="8">Regulator of SigK</fullName>
    </recommendedName>
    <alternativeName>
        <fullName evidence="7">Sigma-K anti-sigma factor RskA</fullName>
    </alternativeName>
</protein>
<feature type="domain" description="Anti-sigma K factor RskA C-terminal" evidence="10">
    <location>
        <begin position="90"/>
        <end position="210"/>
    </location>
</feature>
<keyword evidence="5 9" id="KW-1133">Transmembrane helix</keyword>
<dbReference type="GO" id="GO:0005886">
    <property type="term" value="C:plasma membrane"/>
    <property type="evidence" value="ECO:0007669"/>
    <property type="project" value="UniProtKB-SubCell"/>
</dbReference>
<evidence type="ECO:0000259" key="11">
    <source>
        <dbReference type="Pfam" id="PF13490"/>
    </source>
</evidence>
<dbReference type="PANTHER" id="PTHR37461">
    <property type="entry name" value="ANTI-SIGMA-K FACTOR RSKA"/>
    <property type="match status" value="1"/>
</dbReference>
<dbReference type="Pfam" id="PF10099">
    <property type="entry name" value="RskA_C"/>
    <property type="match status" value="1"/>
</dbReference>
<proteinExistence type="predicted"/>
<keyword evidence="4 9" id="KW-0812">Transmembrane</keyword>
<evidence type="ECO:0000256" key="8">
    <source>
        <dbReference type="ARBA" id="ARBA00030803"/>
    </source>
</evidence>
<organism evidence="12">
    <name type="scientific">uncultured Rubrobacteraceae bacterium</name>
    <dbReference type="NCBI Taxonomy" id="349277"/>
    <lineage>
        <taxon>Bacteria</taxon>
        <taxon>Bacillati</taxon>
        <taxon>Actinomycetota</taxon>
        <taxon>Rubrobacteria</taxon>
        <taxon>Rubrobacterales</taxon>
        <taxon>Rubrobacteraceae</taxon>
        <taxon>environmental samples</taxon>
    </lineage>
</organism>
<dbReference type="AlphaFoldDB" id="A0A6J4PUJ1"/>
<reference evidence="12" key="1">
    <citation type="submission" date="2020-02" db="EMBL/GenBank/DDBJ databases">
        <authorList>
            <person name="Meier V. D."/>
        </authorList>
    </citation>
    <scope>NUCLEOTIDE SEQUENCE</scope>
    <source>
        <strain evidence="12">AVDCRST_MAG55</strain>
    </source>
</reference>
<evidence type="ECO:0000256" key="2">
    <source>
        <dbReference type="ARBA" id="ARBA00004236"/>
    </source>
</evidence>
<dbReference type="PANTHER" id="PTHR37461:SF1">
    <property type="entry name" value="ANTI-SIGMA-K FACTOR RSKA"/>
    <property type="match status" value="1"/>
</dbReference>
<dbReference type="EMBL" id="CADCUZ010000086">
    <property type="protein sequence ID" value="CAA9419939.1"/>
    <property type="molecule type" value="Genomic_DNA"/>
</dbReference>
<comment type="subcellular location">
    <subcellularLocation>
        <location evidence="2">Cell membrane</location>
    </subcellularLocation>
    <subcellularLocation>
        <location evidence="1">Membrane</location>
        <topology evidence="1">Single-pass membrane protein</topology>
    </subcellularLocation>
</comment>
<dbReference type="GO" id="GO:0006417">
    <property type="term" value="P:regulation of translation"/>
    <property type="evidence" value="ECO:0007669"/>
    <property type="project" value="TreeGrafter"/>
</dbReference>
<dbReference type="Pfam" id="PF13490">
    <property type="entry name" value="zf-HC2"/>
    <property type="match status" value="1"/>
</dbReference>
<evidence type="ECO:0000256" key="6">
    <source>
        <dbReference type="ARBA" id="ARBA00023136"/>
    </source>
</evidence>